<feature type="region of interest" description="Disordered" evidence="1">
    <location>
        <begin position="1"/>
        <end position="43"/>
    </location>
</feature>
<protein>
    <submittedName>
        <fullName evidence="2">PHD and RING finger domain-containing protein 1</fullName>
    </submittedName>
</protein>
<feature type="compositionally biased region" description="Polar residues" evidence="1">
    <location>
        <begin position="7"/>
        <end position="18"/>
    </location>
</feature>
<dbReference type="Proteomes" id="UP000693981">
    <property type="component" value="Unassembled WGS sequence"/>
</dbReference>
<sequence length="132" mass="14988">MERAQPANEQQQGQTTTAHDGAGPHKGVDSADTSDQELYQAMSRGEMERSNQLLMHACDCDDLRCRDAELGALCGHMKRFLRAACWASHDQRWRKYPIAAVMSELLTFHAMNCQLQQCNVPMCRQLRDHVLL</sequence>
<evidence type="ECO:0000313" key="3">
    <source>
        <dbReference type="Proteomes" id="UP000693981"/>
    </source>
</evidence>
<proteinExistence type="predicted"/>
<comment type="caution">
    <text evidence="2">The sequence shown here is derived from an EMBL/GenBank/DDBJ whole genome shotgun (WGS) entry which is preliminary data.</text>
</comment>
<dbReference type="AlphaFoldDB" id="A0A8T1X0U3"/>
<evidence type="ECO:0000256" key="1">
    <source>
        <dbReference type="SAM" id="MobiDB-lite"/>
    </source>
</evidence>
<keyword evidence="3" id="KW-1185">Reference proteome</keyword>
<name>A0A8T1X0U3_9STRA</name>
<dbReference type="OrthoDB" id="166948at2759"/>
<reference evidence="2" key="1">
    <citation type="submission" date="2021-02" db="EMBL/GenBank/DDBJ databases">
        <authorList>
            <person name="Palmer J.M."/>
        </authorList>
    </citation>
    <scope>NUCLEOTIDE SEQUENCE</scope>
    <source>
        <strain evidence="2">SCRP23</strain>
    </source>
</reference>
<organism evidence="2 3">
    <name type="scientific">Phytophthora boehmeriae</name>
    <dbReference type="NCBI Taxonomy" id="109152"/>
    <lineage>
        <taxon>Eukaryota</taxon>
        <taxon>Sar</taxon>
        <taxon>Stramenopiles</taxon>
        <taxon>Oomycota</taxon>
        <taxon>Peronosporomycetes</taxon>
        <taxon>Peronosporales</taxon>
        <taxon>Peronosporaceae</taxon>
        <taxon>Phytophthora</taxon>
    </lineage>
</organism>
<accession>A0A8T1X0U3</accession>
<evidence type="ECO:0000313" key="2">
    <source>
        <dbReference type="EMBL" id="KAG7398088.1"/>
    </source>
</evidence>
<dbReference type="EMBL" id="JAGDFL010000091">
    <property type="protein sequence ID" value="KAG7398088.1"/>
    <property type="molecule type" value="Genomic_DNA"/>
</dbReference>
<gene>
    <name evidence="2" type="primary">PHRF1_2</name>
    <name evidence="2" type="ORF">PHYBOEH_011722</name>
</gene>